<keyword evidence="1" id="KW-0067">ATP-binding</keyword>
<organism evidence="3 4">
    <name type="scientific">Vibrio alginolyticus</name>
    <dbReference type="NCBI Taxonomy" id="663"/>
    <lineage>
        <taxon>Bacteria</taxon>
        <taxon>Pseudomonadati</taxon>
        <taxon>Pseudomonadota</taxon>
        <taxon>Gammaproteobacteria</taxon>
        <taxon>Vibrionales</taxon>
        <taxon>Vibrionaceae</taxon>
        <taxon>Vibrio</taxon>
    </lineage>
</organism>
<dbReference type="PROSITE" id="PS50011">
    <property type="entry name" value="PROTEIN_KINASE_DOM"/>
    <property type="match status" value="1"/>
</dbReference>
<evidence type="ECO:0000256" key="1">
    <source>
        <dbReference type="PROSITE-ProRule" id="PRU10141"/>
    </source>
</evidence>
<dbReference type="InterPro" id="IPR011009">
    <property type="entry name" value="Kinase-like_dom_sf"/>
</dbReference>
<sequence length="313" mass="35747">MDINLLNPIGDGRFADVWLGTDEIGRNVAVKVLREEGKGVSTILEHARALVRSKHKNVVDVYSIESVFIPNIGNKKCIVMEHIDGITLEERLNGDLTNQEAYRLGHEISEGVKHIHAQGLVHMDLHDENVLVEHDGNVKLIDIMYLSSLKGVPEMTQATRFKYDKKQLISLLSEICSKSPLGDEARIEFSSGILEDSELEDITQSFENVFTLIRLGLEYMINTFKVNGVRAKHYKFRSECAHDVDELRKLMGGDILSIQTQQQYFPDNDVDLITALELEDVRNFMRQVVDGHVMLQTVQYYYDYTGERDYELI</sequence>
<reference evidence="3 4" key="1">
    <citation type="submission" date="2020-04" db="EMBL/GenBank/DDBJ databases">
        <title>Whole-genome sequencing of Vibrio spp. from China reveals different genetic environments of blaCTX-M-14 among diverse lineages.</title>
        <authorList>
            <person name="Zheng Z."/>
            <person name="Ye L."/>
            <person name="Chen S."/>
        </authorList>
    </citation>
    <scope>NUCLEOTIDE SEQUENCE [LARGE SCALE GENOMIC DNA]</scope>
    <source>
        <strain evidence="3 4">Vb1636</strain>
    </source>
</reference>
<proteinExistence type="predicted"/>
<accession>A0A7Y0R1K4</accession>
<keyword evidence="3" id="KW-0418">Kinase</keyword>
<keyword evidence="1" id="KW-0547">Nucleotide-binding</keyword>
<dbReference type="GO" id="GO:0035556">
    <property type="term" value="P:intracellular signal transduction"/>
    <property type="evidence" value="ECO:0007669"/>
    <property type="project" value="TreeGrafter"/>
</dbReference>
<dbReference type="PANTHER" id="PTHR48015:SF16">
    <property type="entry name" value="SERINE_THREONINE-PROTEIN KINASE SULU"/>
    <property type="match status" value="1"/>
</dbReference>
<protein>
    <submittedName>
        <fullName evidence="3">Protein kinase</fullName>
    </submittedName>
</protein>
<dbReference type="GO" id="GO:0005524">
    <property type="term" value="F:ATP binding"/>
    <property type="evidence" value="ECO:0007669"/>
    <property type="project" value="UniProtKB-UniRule"/>
</dbReference>
<feature type="domain" description="Protein kinase" evidence="2">
    <location>
        <begin position="3"/>
        <end position="313"/>
    </location>
</feature>
<dbReference type="GeneID" id="75167517"/>
<dbReference type="Pfam" id="PF00069">
    <property type="entry name" value="Pkinase"/>
    <property type="match status" value="1"/>
</dbReference>
<dbReference type="GO" id="GO:0004674">
    <property type="term" value="F:protein serine/threonine kinase activity"/>
    <property type="evidence" value="ECO:0007669"/>
    <property type="project" value="TreeGrafter"/>
</dbReference>
<evidence type="ECO:0000313" key="3">
    <source>
        <dbReference type="EMBL" id="NMR76551.1"/>
    </source>
</evidence>
<dbReference type="PANTHER" id="PTHR48015">
    <property type="entry name" value="SERINE/THREONINE-PROTEIN KINASE TAO"/>
    <property type="match status" value="1"/>
</dbReference>
<dbReference type="RefSeq" id="WP_042524278.1">
    <property type="nucleotide sequence ID" value="NZ_CP071058.1"/>
</dbReference>
<dbReference type="AlphaFoldDB" id="A0A7Y0R1K4"/>
<dbReference type="PROSITE" id="PS00107">
    <property type="entry name" value="PROTEIN_KINASE_ATP"/>
    <property type="match status" value="1"/>
</dbReference>
<dbReference type="InterPro" id="IPR050285">
    <property type="entry name" value="STE20_Ser/Thr_kinase"/>
</dbReference>
<keyword evidence="3" id="KW-0808">Transferase</keyword>
<dbReference type="SUPFAM" id="SSF56112">
    <property type="entry name" value="Protein kinase-like (PK-like)"/>
    <property type="match status" value="1"/>
</dbReference>
<dbReference type="GO" id="GO:0005737">
    <property type="term" value="C:cytoplasm"/>
    <property type="evidence" value="ECO:0007669"/>
    <property type="project" value="TreeGrafter"/>
</dbReference>
<gene>
    <name evidence="3" type="ORF">HKB35_23385</name>
</gene>
<comment type="caution">
    <text evidence="3">The sequence shown here is derived from an EMBL/GenBank/DDBJ whole genome shotgun (WGS) entry which is preliminary data.</text>
</comment>
<dbReference type="EMBL" id="JABCMA010000055">
    <property type="protein sequence ID" value="NMR76551.1"/>
    <property type="molecule type" value="Genomic_DNA"/>
</dbReference>
<evidence type="ECO:0000313" key="4">
    <source>
        <dbReference type="Proteomes" id="UP000565155"/>
    </source>
</evidence>
<dbReference type="Gene3D" id="1.10.510.10">
    <property type="entry name" value="Transferase(Phosphotransferase) domain 1"/>
    <property type="match status" value="1"/>
</dbReference>
<dbReference type="InterPro" id="IPR017441">
    <property type="entry name" value="Protein_kinase_ATP_BS"/>
</dbReference>
<name>A0A7Y0R1K4_VIBAL</name>
<evidence type="ECO:0000259" key="2">
    <source>
        <dbReference type="PROSITE" id="PS50011"/>
    </source>
</evidence>
<feature type="binding site" evidence="1">
    <location>
        <position position="31"/>
    </location>
    <ligand>
        <name>ATP</name>
        <dbReference type="ChEBI" id="CHEBI:30616"/>
    </ligand>
</feature>
<dbReference type="InterPro" id="IPR000719">
    <property type="entry name" value="Prot_kinase_dom"/>
</dbReference>
<dbReference type="Proteomes" id="UP000565155">
    <property type="component" value="Unassembled WGS sequence"/>
</dbReference>